<keyword evidence="6" id="KW-0325">Glycoprotein</keyword>
<accession>A0A437RSZ1</accession>
<evidence type="ECO:0000313" key="9">
    <source>
        <dbReference type="Proteomes" id="UP000285575"/>
    </source>
</evidence>
<dbReference type="PANTHER" id="PTHR33146">
    <property type="entry name" value="ENDONUCLEASE 4"/>
    <property type="match status" value="1"/>
</dbReference>
<dbReference type="PANTHER" id="PTHR33146:SF26">
    <property type="entry name" value="ENDONUCLEASE 4"/>
    <property type="match status" value="1"/>
</dbReference>
<evidence type="ECO:0000256" key="3">
    <source>
        <dbReference type="ARBA" id="ARBA00022759"/>
    </source>
</evidence>
<dbReference type="AlphaFoldDB" id="A0A437RSZ1"/>
<name>A0A437RSZ1_9BURK</name>
<dbReference type="GO" id="GO:0006308">
    <property type="term" value="P:DNA catabolic process"/>
    <property type="evidence" value="ECO:0007669"/>
    <property type="project" value="InterPro"/>
</dbReference>
<dbReference type="SUPFAM" id="SSF48537">
    <property type="entry name" value="Phospholipase C/P1 nuclease"/>
    <property type="match status" value="1"/>
</dbReference>
<feature type="chain" id="PRO_5019489176" evidence="7">
    <location>
        <begin position="19"/>
        <end position="253"/>
    </location>
</feature>
<evidence type="ECO:0000256" key="4">
    <source>
        <dbReference type="ARBA" id="ARBA00022801"/>
    </source>
</evidence>
<comment type="caution">
    <text evidence="8">The sequence shown here is derived from an EMBL/GenBank/DDBJ whole genome shotgun (WGS) entry which is preliminary data.</text>
</comment>
<feature type="signal peptide" evidence="7">
    <location>
        <begin position="1"/>
        <end position="18"/>
    </location>
</feature>
<sequence length="253" mass="26853">MLGAVAAGLLGAASSAGAFGGAGHRLIAETAEARLSPAARAEAQRLLALEPGATLASISTWADENRSLGTARWHYVNFHRGESCQYEPARLCIEGECVVGALQKQMALLAQAGTTDAERLTALKYVVHLVADVHQPLHAGFFDDRGGNSFQLQAFERGTNLHALWDTGLAVNWPGGDEAFRTAVKTAPAPAVQGTPVLWAEESCKIVAQPGFYPEERTLPASYAPRWAGTLTQRLQAASVRLAQVLNEALGAR</sequence>
<organism evidence="8 9">
    <name type="scientific">Rubrivivax rivuli</name>
    <dbReference type="NCBI Taxonomy" id="1862385"/>
    <lineage>
        <taxon>Bacteria</taxon>
        <taxon>Pseudomonadati</taxon>
        <taxon>Pseudomonadota</taxon>
        <taxon>Betaproteobacteria</taxon>
        <taxon>Burkholderiales</taxon>
        <taxon>Sphaerotilaceae</taxon>
        <taxon>Rubrivivax</taxon>
    </lineage>
</organism>
<gene>
    <name evidence="8" type="ORF">EOE66_01520</name>
</gene>
<keyword evidence="4" id="KW-0378">Hydrolase</keyword>
<dbReference type="InterPro" id="IPR003154">
    <property type="entry name" value="S1/P1nuclease"/>
</dbReference>
<dbReference type="GO" id="GO:0016788">
    <property type="term" value="F:hydrolase activity, acting on ester bonds"/>
    <property type="evidence" value="ECO:0007669"/>
    <property type="project" value="InterPro"/>
</dbReference>
<keyword evidence="7" id="KW-0732">Signal</keyword>
<evidence type="ECO:0000256" key="2">
    <source>
        <dbReference type="ARBA" id="ARBA00022723"/>
    </source>
</evidence>
<keyword evidence="3 8" id="KW-0255">Endonuclease</keyword>
<evidence type="ECO:0000256" key="6">
    <source>
        <dbReference type="ARBA" id="ARBA00023180"/>
    </source>
</evidence>
<dbReference type="InterPro" id="IPR008947">
    <property type="entry name" value="PLipase_C/P1_nuclease_dom_sf"/>
</dbReference>
<dbReference type="Pfam" id="PF02265">
    <property type="entry name" value="S1-P1_nuclease"/>
    <property type="match status" value="1"/>
</dbReference>
<evidence type="ECO:0000256" key="5">
    <source>
        <dbReference type="ARBA" id="ARBA00023157"/>
    </source>
</evidence>
<evidence type="ECO:0000256" key="7">
    <source>
        <dbReference type="SAM" id="SignalP"/>
    </source>
</evidence>
<reference evidence="8 9" key="1">
    <citation type="submission" date="2019-01" db="EMBL/GenBank/DDBJ databases">
        <authorList>
            <person name="Chen W.-M."/>
        </authorList>
    </citation>
    <scope>NUCLEOTIDE SEQUENCE [LARGE SCALE GENOMIC DNA]</scope>
    <source>
        <strain evidence="8 9">KYPY4</strain>
    </source>
</reference>
<dbReference type="GO" id="GO:0046872">
    <property type="term" value="F:metal ion binding"/>
    <property type="evidence" value="ECO:0007669"/>
    <property type="project" value="UniProtKB-KW"/>
</dbReference>
<dbReference type="CDD" id="cd11010">
    <property type="entry name" value="S1-P1_nuclease"/>
    <property type="match status" value="1"/>
</dbReference>
<dbReference type="GO" id="GO:0003676">
    <property type="term" value="F:nucleic acid binding"/>
    <property type="evidence" value="ECO:0007669"/>
    <property type="project" value="InterPro"/>
</dbReference>
<protein>
    <submittedName>
        <fullName evidence="8">Endonuclease</fullName>
    </submittedName>
</protein>
<dbReference type="OrthoDB" id="267579at2"/>
<keyword evidence="5" id="KW-1015">Disulfide bond</keyword>
<keyword evidence="9" id="KW-1185">Reference proteome</keyword>
<dbReference type="EMBL" id="SACR01000001">
    <property type="protein sequence ID" value="RVU49867.1"/>
    <property type="molecule type" value="Genomic_DNA"/>
</dbReference>
<keyword evidence="2" id="KW-0479">Metal-binding</keyword>
<evidence type="ECO:0000313" key="8">
    <source>
        <dbReference type="EMBL" id="RVU49867.1"/>
    </source>
</evidence>
<evidence type="ECO:0000256" key="1">
    <source>
        <dbReference type="ARBA" id="ARBA00022722"/>
    </source>
</evidence>
<dbReference type="GO" id="GO:0004519">
    <property type="term" value="F:endonuclease activity"/>
    <property type="evidence" value="ECO:0007669"/>
    <property type="project" value="UniProtKB-KW"/>
</dbReference>
<keyword evidence="1" id="KW-0540">Nuclease</keyword>
<dbReference type="Proteomes" id="UP000285575">
    <property type="component" value="Unassembled WGS sequence"/>
</dbReference>
<dbReference type="Gene3D" id="1.10.575.10">
    <property type="entry name" value="P1 Nuclease"/>
    <property type="match status" value="1"/>
</dbReference>
<proteinExistence type="predicted"/>